<sequence length="106" mass="12311">MVQGQEINADQSTGYVEADREDYKLFIKIARMIVSKYIIVKSEFIEYVPLLTQVQVIDVKRPDEPGIIIFRIFTNNDDTPLLHMKVRETSPRSDKFSLEYLGTDLI</sequence>
<comment type="caution">
    <text evidence="1">The sequence shown here is derived from an EMBL/GenBank/DDBJ whole genome shotgun (WGS) entry which is preliminary data.</text>
</comment>
<evidence type="ECO:0000313" key="2">
    <source>
        <dbReference type="Proteomes" id="UP000031668"/>
    </source>
</evidence>
<reference evidence="1 2" key="1">
    <citation type="journal article" date="2014" name="Genome Biol. Evol.">
        <title>The genome of the myxosporean Thelohanellus kitauei shows adaptations to nutrient acquisition within its fish host.</title>
        <authorList>
            <person name="Yang Y."/>
            <person name="Xiong J."/>
            <person name="Zhou Z."/>
            <person name="Huo F."/>
            <person name="Miao W."/>
            <person name="Ran C."/>
            <person name="Liu Y."/>
            <person name="Zhang J."/>
            <person name="Feng J."/>
            <person name="Wang M."/>
            <person name="Wang M."/>
            <person name="Wang L."/>
            <person name="Yao B."/>
        </authorList>
    </citation>
    <scope>NUCLEOTIDE SEQUENCE [LARGE SCALE GENOMIC DNA]</scope>
    <source>
        <strain evidence="1">Wuqing</strain>
    </source>
</reference>
<protein>
    <submittedName>
        <fullName evidence="1">Uncharacterized protein</fullName>
    </submittedName>
</protein>
<dbReference type="Proteomes" id="UP000031668">
    <property type="component" value="Unassembled WGS sequence"/>
</dbReference>
<dbReference type="AlphaFoldDB" id="A0A0C2JL08"/>
<evidence type="ECO:0000313" key="1">
    <source>
        <dbReference type="EMBL" id="KII70073.1"/>
    </source>
</evidence>
<dbReference type="EMBL" id="JWZT01002203">
    <property type="protein sequence ID" value="KII70073.1"/>
    <property type="molecule type" value="Genomic_DNA"/>
</dbReference>
<keyword evidence="2" id="KW-1185">Reference proteome</keyword>
<name>A0A0C2JL08_THEKT</name>
<organism evidence="1 2">
    <name type="scientific">Thelohanellus kitauei</name>
    <name type="common">Myxosporean</name>
    <dbReference type="NCBI Taxonomy" id="669202"/>
    <lineage>
        <taxon>Eukaryota</taxon>
        <taxon>Metazoa</taxon>
        <taxon>Cnidaria</taxon>
        <taxon>Myxozoa</taxon>
        <taxon>Myxosporea</taxon>
        <taxon>Bivalvulida</taxon>
        <taxon>Platysporina</taxon>
        <taxon>Myxobolidae</taxon>
        <taxon>Thelohanellus</taxon>
    </lineage>
</organism>
<accession>A0A0C2JL08</accession>
<gene>
    <name evidence="1" type="ORF">RF11_07991</name>
</gene>
<proteinExistence type="predicted"/>